<dbReference type="PANTHER" id="PTHR30572:SF18">
    <property type="entry name" value="ABC-TYPE MACROLIDE FAMILY EXPORT SYSTEM PERMEASE COMPONENT 2"/>
    <property type="match status" value="1"/>
</dbReference>
<dbReference type="GO" id="GO:0022857">
    <property type="term" value="F:transmembrane transporter activity"/>
    <property type="evidence" value="ECO:0007669"/>
    <property type="project" value="TreeGrafter"/>
</dbReference>
<feature type="domain" description="MacB-like periplasmic core" evidence="8">
    <location>
        <begin position="21"/>
        <end position="238"/>
    </location>
</feature>
<organism evidence="9 10">
    <name type="scientific">Aquimarina spongiae</name>
    <dbReference type="NCBI Taxonomy" id="570521"/>
    <lineage>
        <taxon>Bacteria</taxon>
        <taxon>Pseudomonadati</taxon>
        <taxon>Bacteroidota</taxon>
        <taxon>Flavobacteriia</taxon>
        <taxon>Flavobacteriales</taxon>
        <taxon>Flavobacteriaceae</taxon>
        <taxon>Aquimarina</taxon>
    </lineage>
</organism>
<dbReference type="AlphaFoldDB" id="A0A1M6EZ98"/>
<dbReference type="Proteomes" id="UP000184432">
    <property type="component" value="Unassembled WGS sequence"/>
</dbReference>
<feature type="transmembrane region" description="Helical" evidence="6">
    <location>
        <begin position="431"/>
        <end position="453"/>
    </location>
</feature>
<feature type="transmembrane region" description="Helical" evidence="6">
    <location>
        <begin position="768"/>
        <end position="795"/>
    </location>
</feature>
<feature type="domain" description="ABC3 transporter permease C-terminal" evidence="7">
    <location>
        <begin position="298"/>
        <end position="413"/>
    </location>
</feature>
<feature type="domain" description="MacB-like periplasmic core" evidence="8">
    <location>
        <begin position="527"/>
        <end position="643"/>
    </location>
</feature>
<dbReference type="RefSeq" id="WP_073315845.1">
    <property type="nucleotide sequence ID" value="NZ_FQYP01000004.1"/>
</dbReference>
<dbReference type="Pfam" id="PF02687">
    <property type="entry name" value="FtsX"/>
    <property type="match status" value="2"/>
</dbReference>
<evidence type="ECO:0000259" key="7">
    <source>
        <dbReference type="Pfam" id="PF02687"/>
    </source>
</evidence>
<accession>A0A1M6EZ98</accession>
<dbReference type="OrthoDB" id="8740261at2"/>
<comment type="subcellular location">
    <subcellularLocation>
        <location evidence="1">Cell membrane</location>
        <topology evidence="1">Multi-pass membrane protein</topology>
    </subcellularLocation>
</comment>
<keyword evidence="3 6" id="KW-0812">Transmembrane</keyword>
<evidence type="ECO:0000256" key="5">
    <source>
        <dbReference type="ARBA" id="ARBA00023136"/>
    </source>
</evidence>
<dbReference type="Pfam" id="PF12704">
    <property type="entry name" value="MacB_PCD"/>
    <property type="match status" value="2"/>
</dbReference>
<keyword evidence="10" id="KW-1185">Reference proteome</keyword>
<feature type="transmembrane region" description="Helical" evidence="6">
    <location>
        <begin position="21"/>
        <end position="43"/>
    </location>
</feature>
<reference evidence="10" key="1">
    <citation type="submission" date="2016-11" db="EMBL/GenBank/DDBJ databases">
        <authorList>
            <person name="Varghese N."/>
            <person name="Submissions S."/>
        </authorList>
    </citation>
    <scope>NUCLEOTIDE SEQUENCE [LARGE SCALE GENOMIC DNA]</scope>
    <source>
        <strain evidence="10">DSM 22623</strain>
    </source>
</reference>
<evidence type="ECO:0000256" key="4">
    <source>
        <dbReference type="ARBA" id="ARBA00022989"/>
    </source>
</evidence>
<dbReference type="STRING" id="570521.SAMN04488508_1048"/>
<evidence type="ECO:0000256" key="1">
    <source>
        <dbReference type="ARBA" id="ARBA00004651"/>
    </source>
</evidence>
<proteinExistence type="predicted"/>
<feature type="domain" description="ABC3 transporter permease C-terminal" evidence="7">
    <location>
        <begin position="687"/>
        <end position="794"/>
    </location>
</feature>
<keyword evidence="2" id="KW-1003">Cell membrane</keyword>
<evidence type="ECO:0000256" key="6">
    <source>
        <dbReference type="SAM" id="Phobius"/>
    </source>
</evidence>
<dbReference type="InterPro" id="IPR025857">
    <property type="entry name" value="MacB_PCD"/>
</dbReference>
<protein>
    <submittedName>
        <fullName evidence="9">ABC-type transport system, involved in lipoprotein release, permease component</fullName>
    </submittedName>
</protein>
<gene>
    <name evidence="9" type="ORF">SAMN04488508_1048</name>
</gene>
<dbReference type="PANTHER" id="PTHR30572">
    <property type="entry name" value="MEMBRANE COMPONENT OF TRANSPORTER-RELATED"/>
    <property type="match status" value="1"/>
</dbReference>
<feature type="transmembrane region" description="Helical" evidence="6">
    <location>
        <begin position="291"/>
        <end position="312"/>
    </location>
</feature>
<evidence type="ECO:0000313" key="9">
    <source>
        <dbReference type="EMBL" id="SHI90798.1"/>
    </source>
</evidence>
<keyword evidence="4 6" id="KW-1133">Transmembrane helix</keyword>
<keyword evidence="5 6" id="KW-0472">Membrane</keyword>
<feature type="transmembrane region" description="Helical" evidence="6">
    <location>
        <begin position="734"/>
        <end position="753"/>
    </location>
</feature>
<dbReference type="InterPro" id="IPR050250">
    <property type="entry name" value="Macrolide_Exporter_MacB"/>
</dbReference>
<keyword evidence="9" id="KW-0449">Lipoprotein</keyword>
<sequence>MFKNYIKIAWRTLWKNKGFTILNIIGLSVAFGVAILLSMAAFFELSYDNFHENKGEIHQLYTQWQIPEGSDIYISQPMPLANALKQEVPGIYKISRYQDGKILLLKDEKEITADINWVDPDFLEMFSFAQEKGSQGTWLQEKNTIGITHKMANTIFGTTDVVGETVDLLIKGRKKPFQVAAVLQDIPDNSSMEFEVIINFQNSPQYQDYKNEWDHSNHEVYVQLNEGVSVAQFEENTRAFMNLHFSEEIENAKRDGSPLNGNGEYVQMKLHPFEDLYFTSYSDRELIVSRALPYVVLSIAILLLFIACVNFVNMSIAKSTSRLQEIGMRKTLGAAKKHVFMQFWSESVLIFITTLIFGGILSVVFIDEFKSLFNTGATFTNTLSLITVIVLVVVFFTLTTVAGGYPALLLSKLGTLQALKGKIQINGRDRVRDILMIVQFAIVILLISGSFVLRGQLRYMQTKDLGFNKTQVISVPLNGKQGGNKVVNLLREELKNEPNILGITASDDNLGRGRDGSRYSSSLGFDYKNRQVGTHMLVVDHDYLNTLDISLLSGRSFDRDFASDSLSVVINESMIEELQEPDPIGKRLNIISDSIQHTIVGVVKDFNFKDLDREIEPLTIFLSTQKQVRYAYVKVAPSDISQTYDIIEKAWLKLEPNSEFLGSFIDENIDRTFRRERIMITIITSGAIISILLSCIGLLAISLLVVNKRTKEIGIRKVVGANVPSLVILLAKDFMKLVVVAFIIVVPVAWWYANQWLEHYSYRMDLNIGLFAGAGIVALLIALTTISFGTIKAALQNPVKSLRTE</sequence>
<dbReference type="InterPro" id="IPR003838">
    <property type="entry name" value="ABC3_permease_C"/>
</dbReference>
<evidence type="ECO:0000256" key="2">
    <source>
        <dbReference type="ARBA" id="ARBA00022475"/>
    </source>
</evidence>
<evidence type="ECO:0000256" key="3">
    <source>
        <dbReference type="ARBA" id="ARBA00022692"/>
    </source>
</evidence>
<name>A0A1M6EZ98_9FLAO</name>
<evidence type="ECO:0000259" key="8">
    <source>
        <dbReference type="Pfam" id="PF12704"/>
    </source>
</evidence>
<dbReference type="GO" id="GO:0005886">
    <property type="term" value="C:plasma membrane"/>
    <property type="evidence" value="ECO:0007669"/>
    <property type="project" value="UniProtKB-SubCell"/>
</dbReference>
<dbReference type="EMBL" id="FQYP01000004">
    <property type="protein sequence ID" value="SHI90798.1"/>
    <property type="molecule type" value="Genomic_DNA"/>
</dbReference>
<feature type="transmembrane region" description="Helical" evidence="6">
    <location>
        <begin position="386"/>
        <end position="410"/>
    </location>
</feature>
<feature type="transmembrane region" description="Helical" evidence="6">
    <location>
        <begin position="678"/>
        <end position="706"/>
    </location>
</feature>
<feature type="transmembrane region" description="Helical" evidence="6">
    <location>
        <begin position="347"/>
        <end position="366"/>
    </location>
</feature>
<evidence type="ECO:0000313" key="10">
    <source>
        <dbReference type="Proteomes" id="UP000184432"/>
    </source>
</evidence>